<accession>A0A9P1H555</accession>
<sequence>MPGLIPLMLKPATAGTRFSVLYSPSPQATSPSASRLPISPAGTPKDALQRLSLPATLASSQQTQASTSNVEPAYLIYLNFYAAISKEMSSRALHPSSPYRATLLRQAETHYNRAADLIQAEENTLKRFSRASTLSSSIHSPVSSIGSRASTTSTRLSSPAPSIYSVEDKPSVTSTAPAKKRVTFSDMVAEPFIRPDSPTLGFDDWAPPVVTELKSALHIPQPQSVYEPETPEAPEDDEDERRPFSFRDSEIFLPATSTDRYWAILSGLSAQVIIHLEGVRAELERPATEDAISSGRSTPESISSMDAESKALDLRARIDKLKQSGWRRRRFNPSRYQALRESVLAELE</sequence>
<comment type="caution">
    <text evidence="2">The sequence shown here is derived from an EMBL/GenBank/DDBJ whole genome shotgun (WGS) entry which is preliminary data.</text>
</comment>
<dbReference type="AlphaFoldDB" id="A0A9P1H555"/>
<feature type="region of interest" description="Disordered" evidence="1">
    <location>
        <begin position="137"/>
        <end position="177"/>
    </location>
</feature>
<organism evidence="2 3">
    <name type="scientific">Parascedosporium putredinis</name>
    <dbReference type="NCBI Taxonomy" id="1442378"/>
    <lineage>
        <taxon>Eukaryota</taxon>
        <taxon>Fungi</taxon>
        <taxon>Dikarya</taxon>
        <taxon>Ascomycota</taxon>
        <taxon>Pezizomycotina</taxon>
        <taxon>Sordariomycetes</taxon>
        <taxon>Hypocreomycetidae</taxon>
        <taxon>Microascales</taxon>
        <taxon>Microascaceae</taxon>
        <taxon>Parascedosporium</taxon>
    </lineage>
</organism>
<dbReference type="EMBL" id="CALLCH030000015">
    <property type="protein sequence ID" value="CAI4216213.1"/>
    <property type="molecule type" value="Genomic_DNA"/>
</dbReference>
<evidence type="ECO:0000313" key="2">
    <source>
        <dbReference type="EMBL" id="CAI4216213.1"/>
    </source>
</evidence>
<evidence type="ECO:0000256" key="1">
    <source>
        <dbReference type="SAM" id="MobiDB-lite"/>
    </source>
</evidence>
<feature type="compositionally biased region" description="Low complexity" evidence="1">
    <location>
        <begin position="24"/>
        <end position="34"/>
    </location>
</feature>
<dbReference type="OrthoDB" id="3641178at2759"/>
<feature type="compositionally biased region" description="Low complexity" evidence="1">
    <location>
        <begin position="137"/>
        <end position="162"/>
    </location>
</feature>
<keyword evidence="3" id="KW-1185">Reference proteome</keyword>
<proteinExistence type="predicted"/>
<feature type="region of interest" description="Disordered" evidence="1">
    <location>
        <begin position="217"/>
        <end position="244"/>
    </location>
</feature>
<reference evidence="2" key="1">
    <citation type="submission" date="2022-11" db="EMBL/GenBank/DDBJ databases">
        <authorList>
            <person name="Scott C."/>
            <person name="Bruce N."/>
        </authorList>
    </citation>
    <scope>NUCLEOTIDE SEQUENCE</scope>
</reference>
<protein>
    <submittedName>
        <fullName evidence="2">Uncharacterized protein</fullName>
    </submittedName>
</protein>
<dbReference type="Proteomes" id="UP000838763">
    <property type="component" value="Unassembled WGS sequence"/>
</dbReference>
<evidence type="ECO:0000313" key="3">
    <source>
        <dbReference type="Proteomes" id="UP000838763"/>
    </source>
</evidence>
<gene>
    <name evidence="2" type="ORF">PPNO1_LOCUS5874</name>
</gene>
<feature type="region of interest" description="Disordered" evidence="1">
    <location>
        <begin position="24"/>
        <end position="45"/>
    </location>
</feature>
<feature type="compositionally biased region" description="Polar residues" evidence="1">
    <location>
        <begin position="294"/>
        <end position="306"/>
    </location>
</feature>
<name>A0A9P1H555_9PEZI</name>
<feature type="compositionally biased region" description="Acidic residues" evidence="1">
    <location>
        <begin position="229"/>
        <end position="239"/>
    </location>
</feature>
<feature type="region of interest" description="Disordered" evidence="1">
    <location>
        <begin position="285"/>
        <end position="309"/>
    </location>
</feature>